<name>A0AAU9NCM4_9ASTR</name>
<reference evidence="1 2" key="1">
    <citation type="submission" date="2022-01" db="EMBL/GenBank/DDBJ databases">
        <authorList>
            <person name="Xiong W."/>
            <person name="Schranz E."/>
        </authorList>
    </citation>
    <scope>NUCLEOTIDE SEQUENCE [LARGE SCALE GENOMIC DNA]</scope>
</reference>
<dbReference type="EMBL" id="CAKMRJ010003334">
    <property type="protein sequence ID" value="CAH1433575.1"/>
    <property type="molecule type" value="Genomic_DNA"/>
</dbReference>
<evidence type="ECO:0000313" key="1">
    <source>
        <dbReference type="EMBL" id="CAH1433575.1"/>
    </source>
</evidence>
<evidence type="ECO:0000313" key="2">
    <source>
        <dbReference type="Proteomes" id="UP001157418"/>
    </source>
</evidence>
<keyword evidence="2" id="KW-1185">Reference proteome</keyword>
<organism evidence="1 2">
    <name type="scientific">Lactuca virosa</name>
    <dbReference type="NCBI Taxonomy" id="75947"/>
    <lineage>
        <taxon>Eukaryota</taxon>
        <taxon>Viridiplantae</taxon>
        <taxon>Streptophyta</taxon>
        <taxon>Embryophyta</taxon>
        <taxon>Tracheophyta</taxon>
        <taxon>Spermatophyta</taxon>
        <taxon>Magnoliopsida</taxon>
        <taxon>eudicotyledons</taxon>
        <taxon>Gunneridae</taxon>
        <taxon>Pentapetalae</taxon>
        <taxon>asterids</taxon>
        <taxon>campanulids</taxon>
        <taxon>Asterales</taxon>
        <taxon>Asteraceae</taxon>
        <taxon>Cichorioideae</taxon>
        <taxon>Cichorieae</taxon>
        <taxon>Lactucinae</taxon>
        <taxon>Lactuca</taxon>
    </lineage>
</organism>
<sequence length="110" mass="12874">MQKRILAFNAKLDMSQRLMDGHLIRDIIVKAASEAIEEVYHGQAIGPVTFQTKYQPHLLWTLEHVSLKWSKKRKNRFFPAYDLHSSGGLHQCSLVPYKNFQNTFHFSIHH</sequence>
<gene>
    <name evidence="1" type="ORF">LVIROSA_LOCUS20159</name>
</gene>
<proteinExistence type="predicted"/>
<dbReference type="Proteomes" id="UP001157418">
    <property type="component" value="Unassembled WGS sequence"/>
</dbReference>
<dbReference type="AlphaFoldDB" id="A0AAU9NCM4"/>
<protein>
    <submittedName>
        <fullName evidence="1">Uncharacterized protein</fullName>
    </submittedName>
</protein>
<accession>A0AAU9NCM4</accession>
<comment type="caution">
    <text evidence="1">The sequence shown here is derived from an EMBL/GenBank/DDBJ whole genome shotgun (WGS) entry which is preliminary data.</text>
</comment>